<dbReference type="InterPro" id="IPR036365">
    <property type="entry name" value="PGBD-like_sf"/>
</dbReference>
<dbReference type="PROSITE" id="PS51257">
    <property type="entry name" value="PROKAR_LIPOPROTEIN"/>
    <property type="match status" value="1"/>
</dbReference>
<dbReference type="InterPro" id="IPR036366">
    <property type="entry name" value="PGBDSf"/>
</dbReference>
<feature type="chain" id="PRO_5009301820" evidence="1">
    <location>
        <begin position="22"/>
        <end position="182"/>
    </location>
</feature>
<dbReference type="Proteomes" id="UP000325289">
    <property type="component" value="Unassembled WGS sequence"/>
</dbReference>
<evidence type="ECO:0000313" key="3">
    <source>
        <dbReference type="EMBL" id="SFD49836.1"/>
    </source>
</evidence>
<dbReference type="Pfam" id="PF01471">
    <property type="entry name" value="PG_binding_1"/>
    <property type="match status" value="1"/>
</dbReference>
<keyword evidence="1" id="KW-0732">Signal</keyword>
<organism evidence="3 4">
    <name type="scientific">Roseivivax sediminis</name>
    <dbReference type="NCBI Taxonomy" id="936889"/>
    <lineage>
        <taxon>Bacteria</taxon>
        <taxon>Pseudomonadati</taxon>
        <taxon>Pseudomonadota</taxon>
        <taxon>Alphaproteobacteria</taxon>
        <taxon>Rhodobacterales</taxon>
        <taxon>Roseobacteraceae</taxon>
        <taxon>Roseivivax</taxon>
    </lineage>
</organism>
<proteinExistence type="predicted"/>
<dbReference type="SUPFAM" id="SSF47090">
    <property type="entry name" value="PGBD-like"/>
    <property type="match status" value="1"/>
</dbReference>
<reference evidence="3 4" key="1">
    <citation type="submission" date="2016-10" db="EMBL/GenBank/DDBJ databases">
        <authorList>
            <person name="Varghese N."/>
            <person name="Submissions S."/>
        </authorList>
    </citation>
    <scope>NUCLEOTIDE SEQUENCE [LARGE SCALE GENOMIC DNA]</scope>
    <source>
        <strain evidence="4">YIM D21,KCTC 23444,ACCC 10710</strain>
    </source>
</reference>
<dbReference type="RefSeq" id="WP_149754130.1">
    <property type="nucleotide sequence ID" value="NZ_FOMS01000001.1"/>
</dbReference>
<dbReference type="Gene3D" id="1.10.101.10">
    <property type="entry name" value="PGBD-like superfamily/PGBD"/>
    <property type="match status" value="1"/>
</dbReference>
<accession>A0A1I1STU3</accession>
<feature type="domain" description="Peptidoglycan binding-like" evidence="2">
    <location>
        <begin position="110"/>
        <end position="153"/>
    </location>
</feature>
<feature type="signal peptide" evidence="1">
    <location>
        <begin position="1"/>
        <end position="21"/>
    </location>
</feature>
<keyword evidence="4" id="KW-1185">Reference proteome</keyword>
<evidence type="ECO:0000313" key="4">
    <source>
        <dbReference type="Proteomes" id="UP000325289"/>
    </source>
</evidence>
<dbReference type="OrthoDB" id="7861420at2"/>
<dbReference type="EMBL" id="FOMS01000001">
    <property type="protein sequence ID" value="SFD49836.1"/>
    <property type="molecule type" value="Genomic_DNA"/>
</dbReference>
<dbReference type="AlphaFoldDB" id="A0A1I1STU3"/>
<dbReference type="InterPro" id="IPR002477">
    <property type="entry name" value="Peptidoglycan-bd-like"/>
</dbReference>
<gene>
    <name evidence="3" type="ORF">SAMN04515678_101327</name>
</gene>
<sequence>MTGRFPFLAALALGVLCACDATEDPASDGPPPDLVSRTETGPAGNCFALEPIPAIYEQVPGQVQVVQAEIAEDGTVIRPPIYRNATVPRVVRPRGQMRFEVPCPDRLTPEFVSSVQRALEVRGLYAGPVSGRIGDATRAAIRAYQSERGLESDRLSLETARSLGLIEVELPEVADDEDRAIP</sequence>
<evidence type="ECO:0000256" key="1">
    <source>
        <dbReference type="SAM" id="SignalP"/>
    </source>
</evidence>
<name>A0A1I1STU3_9RHOB</name>
<protein>
    <submittedName>
        <fullName evidence="3">Peptidoglycan binding domain-containing protein</fullName>
    </submittedName>
</protein>
<evidence type="ECO:0000259" key="2">
    <source>
        <dbReference type="Pfam" id="PF01471"/>
    </source>
</evidence>